<proteinExistence type="predicted"/>
<dbReference type="PANTHER" id="PTHR11566">
    <property type="entry name" value="DYNAMIN"/>
    <property type="match status" value="1"/>
</dbReference>
<dbReference type="InterPro" id="IPR030381">
    <property type="entry name" value="G_DYNAMIN_dom"/>
</dbReference>
<evidence type="ECO:0000256" key="1">
    <source>
        <dbReference type="SAM" id="MobiDB-lite"/>
    </source>
</evidence>
<dbReference type="GO" id="GO:0005886">
    <property type="term" value="C:plasma membrane"/>
    <property type="evidence" value="ECO:0007669"/>
    <property type="project" value="TreeGrafter"/>
</dbReference>
<feature type="domain" description="GED" evidence="2">
    <location>
        <begin position="800"/>
        <end position="896"/>
    </location>
</feature>
<dbReference type="InterPro" id="IPR027417">
    <property type="entry name" value="P-loop_NTPase"/>
</dbReference>
<evidence type="ECO:0000313" key="5">
    <source>
        <dbReference type="Proteomes" id="UP000054481"/>
    </source>
</evidence>
<dbReference type="Gene3D" id="3.40.50.300">
    <property type="entry name" value="P-loop containing nucleotide triphosphate hydrolases"/>
    <property type="match status" value="1"/>
</dbReference>
<dbReference type="GO" id="GO:0031623">
    <property type="term" value="P:receptor internalization"/>
    <property type="evidence" value="ECO:0007669"/>
    <property type="project" value="TreeGrafter"/>
</dbReference>
<reference evidence="4 5" key="1">
    <citation type="journal article" date="2014" name="Genome Biol. Evol.">
        <title>Comparative genomics and transcriptomics analyses reveal divergent lifestyle features of nematode endoparasitic fungus Hirsutella minnesotensis.</title>
        <authorList>
            <person name="Lai Y."/>
            <person name="Liu K."/>
            <person name="Zhang X."/>
            <person name="Zhang X."/>
            <person name="Li K."/>
            <person name="Wang N."/>
            <person name="Shu C."/>
            <person name="Wu Y."/>
            <person name="Wang C."/>
            <person name="Bushley K.E."/>
            <person name="Xiang M."/>
            <person name="Liu X."/>
        </authorList>
    </citation>
    <scope>NUCLEOTIDE SEQUENCE [LARGE SCALE GENOMIC DNA]</scope>
    <source>
        <strain evidence="4 5">3608</strain>
    </source>
</reference>
<dbReference type="InterPro" id="IPR020850">
    <property type="entry name" value="GED_dom"/>
</dbReference>
<dbReference type="PRINTS" id="PR00195">
    <property type="entry name" value="DYNAMIN"/>
</dbReference>
<dbReference type="CDD" id="cd08771">
    <property type="entry name" value="DLP_1"/>
    <property type="match status" value="1"/>
</dbReference>
<dbReference type="SMART" id="SM00053">
    <property type="entry name" value="DYNc"/>
    <property type="match status" value="1"/>
</dbReference>
<dbReference type="InterPro" id="IPR022812">
    <property type="entry name" value="Dynamin"/>
</dbReference>
<name>A0A0F8A4L5_9HYPO</name>
<dbReference type="Proteomes" id="UP000054481">
    <property type="component" value="Unassembled WGS sequence"/>
</dbReference>
<dbReference type="SUPFAM" id="SSF52540">
    <property type="entry name" value="P-loop containing nucleoside triphosphate hydrolases"/>
    <property type="match status" value="1"/>
</dbReference>
<protein>
    <recommendedName>
        <fullName evidence="6">GED domain-containing protein</fullName>
    </recommendedName>
</protein>
<feature type="compositionally biased region" description="Polar residues" evidence="1">
    <location>
        <begin position="904"/>
        <end position="913"/>
    </location>
</feature>
<feature type="region of interest" description="Disordered" evidence="1">
    <location>
        <begin position="904"/>
        <end position="927"/>
    </location>
</feature>
<feature type="region of interest" description="Disordered" evidence="1">
    <location>
        <begin position="543"/>
        <end position="613"/>
    </location>
</feature>
<dbReference type="GO" id="GO:0005874">
    <property type="term" value="C:microtubule"/>
    <property type="evidence" value="ECO:0007669"/>
    <property type="project" value="TreeGrafter"/>
</dbReference>
<dbReference type="GO" id="GO:0005737">
    <property type="term" value="C:cytoplasm"/>
    <property type="evidence" value="ECO:0007669"/>
    <property type="project" value="TreeGrafter"/>
</dbReference>
<dbReference type="Pfam" id="PF00350">
    <property type="entry name" value="Dynamin_N"/>
    <property type="match status" value="1"/>
</dbReference>
<dbReference type="PROSITE" id="PS51718">
    <property type="entry name" value="G_DYNAMIN_2"/>
    <property type="match status" value="1"/>
</dbReference>
<feature type="compositionally biased region" description="Polar residues" evidence="1">
    <location>
        <begin position="34"/>
        <end position="52"/>
    </location>
</feature>
<sequence>MAPSSRRRHDVRDVKEEPQVANSPEIRQPLNGILESSSAYEDNSARSLQPMSSARFGRSDAPTPSEPDTEPGPLLRELRSREAPSFTAPVASPTNAHESFLQTSFQDIGKGLKECMDTLGELQQLGISYDVKLPELVLVGDQSAGKSSLMSGLANLELPRSEGTCTRCPLHIRVSRHSHWSCRVSLRKDYKYDPPAGQDIQNSNVGDADPFYPWKKLPATKVTEFKVMHDKSEIEEVLRWAQIAILNDNHLPGQYIPGTGRTAIEVPLQRAAETTEAKFSPNIVALEIKSPDLPDLSFYDMPGIFENPADARDDYLVSVVRNLTKSYIAHDTAIVICCMPMNSDAENSSTLGLVRRLGAQSRTIGVLTKADLLPEGNHDQWLAIMKGQAHKTGHGYFVTSRPQGKELEDLKEWEKRIFEDNSCANWPSSFHAFVERCGIERLKDFLAERLSEAFIKSLPQVKQNIQRRLNDNLKELRKLPELPDNVQLEIQTGLIAFADSSRSKMDEFMGRFNQLPRSFRECLLEIKPKFTLKDRSDIPVLEISDDDSDAASVATQPTPTPKRIAPPSLATPSKRQRVNGHITNGNGHVKAEEPVFTPPARPQARTNLMPPFDKFAGTGRGFRTLRQVREEMNEKTKAGMPDRISDEVYTDLVKEALRPWRGPTDAFLVQTMHDLGAVLLETLDRALVNMKKRFIYKEARRHVKAFLDQHLRETRVALMDLCGDEQGRLMTFNDEAFARYRDDEYIVLTRFRHVMRMEAAGFQSSALGQWSDMTEESRAKDIKLRETELLKLGPDQFVRELEVVAYVRGYYRLAALRFADAVSQRILCRMIPAIRLQMPTYLEEQLGLRTSNAHHIYERLMSEDGATASKRENVKLERDKFIKALERIEKLEMGVALAEDLDEQSTQAQSFTHMDTDMGMDADDGEA</sequence>
<dbReference type="PROSITE" id="PS51388">
    <property type="entry name" value="GED"/>
    <property type="match status" value="1"/>
</dbReference>
<evidence type="ECO:0000313" key="4">
    <source>
        <dbReference type="EMBL" id="KJZ73789.1"/>
    </source>
</evidence>
<organism evidence="4 5">
    <name type="scientific">Hirsutella minnesotensis 3608</name>
    <dbReference type="NCBI Taxonomy" id="1043627"/>
    <lineage>
        <taxon>Eukaryota</taxon>
        <taxon>Fungi</taxon>
        <taxon>Dikarya</taxon>
        <taxon>Ascomycota</taxon>
        <taxon>Pezizomycotina</taxon>
        <taxon>Sordariomycetes</taxon>
        <taxon>Hypocreomycetidae</taxon>
        <taxon>Hypocreales</taxon>
        <taxon>Ophiocordycipitaceae</taxon>
        <taxon>Hirsutella</taxon>
    </lineage>
</organism>
<dbReference type="GO" id="GO:0003924">
    <property type="term" value="F:GTPase activity"/>
    <property type="evidence" value="ECO:0007669"/>
    <property type="project" value="InterPro"/>
</dbReference>
<dbReference type="EMBL" id="KQ030532">
    <property type="protein sequence ID" value="KJZ73789.1"/>
    <property type="molecule type" value="Genomic_DNA"/>
</dbReference>
<accession>A0A0F8A4L5</accession>
<feature type="compositionally biased region" description="Acidic residues" evidence="1">
    <location>
        <begin position="918"/>
        <end position="927"/>
    </location>
</feature>
<dbReference type="InterPro" id="IPR001401">
    <property type="entry name" value="Dynamin_GTPase"/>
</dbReference>
<dbReference type="GO" id="GO:0008017">
    <property type="term" value="F:microtubule binding"/>
    <property type="evidence" value="ECO:0007669"/>
    <property type="project" value="TreeGrafter"/>
</dbReference>
<feature type="domain" description="Dynamin-type G" evidence="3">
    <location>
        <begin position="130"/>
        <end position="459"/>
    </location>
</feature>
<dbReference type="Gene3D" id="1.20.120.1240">
    <property type="entry name" value="Dynamin, middle domain"/>
    <property type="match status" value="1"/>
</dbReference>
<dbReference type="GO" id="GO:0005525">
    <property type="term" value="F:GTP binding"/>
    <property type="evidence" value="ECO:0007669"/>
    <property type="project" value="InterPro"/>
</dbReference>
<dbReference type="AlphaFoldDB" id="A0A0F8A4L5"/>
<dbReference type="OrthoDB" id="5061070at2759"/>
<keyword evidence="5" id="KW-1185">Reference proteome</keyword>
<evidence type="ECO:0000259" key="3">
    <source>
        <dbReference type="PROSITE" id="PS51718"/>
    </source>
</evidence>
<dbReference type="PANTHER" id="PTHR11566:SF131">
    <property type="entry name" value="GTPASE, PUTATIVE (AFU_ORTHOLOGUE AFUA_6G07630)-RELATED"/>
    <property type="match status" value="1"/>
</dbReference>
<gene>
    <name evidence="4" type="ORF">HIM_06907</name>
</gene>
<evidence type="ECO:0000259" key="2">
    <source>
        <dbReference type="PROSITE" id="PS51388"/>
    </source>
</evidence>
<feature type="region of interest" description="Disordered" evidence="1">
    <location>
        <begin position="1"/>
        <end position="74"/>
    </location>
</feature>
<evidence type="ECO:0008006" key="6">
    <source>
        <dbReference type="Google" id="ProtNLM"/>
    </source>
</evidence>
<dbReference type="InterPro" id="IPR045063">
    <property type="entry name" value="Dynamin_N"/>
</dbReference>